<dbReference type="PANTHER" id="PTHR15921">
    <property type="entry name" value="PRE-MRNA CLEAVAGE COMPLEX II"/>
    <property type="match status" value="1"/>
</dbReference>
<dbReference type="SMART" id="SM00582">
    <property type="entry name" value="RPR"/>
    <property type="match status" value="1"/>
</dbReference>
<dbReference type="GO" id="GO:0031124">
    <property type="term" value="P:mRNA 3'-end processing"/>
    <property type="evidence" value="ECO:0007669"/>
    <property type="project" value="InterPro"/>
</dbReference>
<dbReference type="GeneID" id="87881941"/>
<sequence>MADNAADVAEDYRQALEDLTVNSRIEIATLTNIARENANHGFAIAEVLQNHIKKVPPSRTLPALYVLDSIVKNVPTPYALYFGPKLYSIFMGAYTKVDNATRRKMDEMLKTWKEPVPGSISTKPVFPIEQVRPIENALMAARSAAFAATQSSYQGQQQLLRGRQPIPSRETPTPPTGRPYQPPPHQPPYSGPNGHQPGAAPPQPPYPAHPVNGASHAIPHRATPQPAPPAGPYPPYQQQPALGQAYGAPHQGISIDKLKDDIQQLIVVEKADFAQDPYNTSKQTRLKALLDLQTIIQSQDMPQEQLMIIRDRVAELAVKARPPLQPQPQPQPQAGQVITAVAAPSTTYPGVPYSTPTPPVVSQPPTPVPVSAAAVVAAALGRPPSSTATATPPPAAGKGAVSLDTILGPGALATLLSTATRKSVTPQQTPTPQPPAAVPAAVPRSPPPQTPADLTKPAGAARPLPSDPSALLALLRQSGVIKSGPTPTPPPAAAPAMPTLPLPGVAGGFQSLAGVLAEGIIQLNPASLKIFRPHLIAQLHEDLGPPCTQCGRRFKTDEDGRRKKTAHMDWHFRVHQRMTDAEKRGQHRSWYVDESDWIRSREAIDTDYVAPQDPSGAALSSSDDHHSTTPSHQFSTAPSTATINTKPAAATAKLPHIPVPEDSSRMNNACPICRERFVMKWLDEAQEWVWTDAVKVGERVYHASCHAEAAGAMSATHQYQGGQQGAKRGATPDSTGVLGKRKAEVSNSVLFFPFFFLPSSFPSHLSISERNTRKLIRGQDEVGGLKGKIKTEGY</sequence>
<dbReference type="InterPro" id="IPR008942">
    <property type="entry name" value="ENTH_VHS"/>
</dbReference>
<evidence type="ECO:0000313" key="4">
    <source>
        <dbReference type="Proteomes" id="UP001273166"/>
    </source>
</evidence>
<dbReference type="Proteomes" id="UP001273166">
    <property type="component" value="Unassembled WGS sequence"/>
</dbReference>
<gene>
    <name evidence="3" type="ORF">B0T15DRAFT_245130</name>
</gene>
<feature type="region of interest" description="Disordered" evidence="1">
    <location>
        <begin position="149"/>
        <end position="243"/>
    </location>
</feature>
<evidence type="ECO:0000259" key="2">
    <source>
        <dbReference type="PROSITE" id="PS51391"/>
    </source>
</evidence>
<dbReference type="GO" id="GO:0005849">
    <property type="term" value="C:mRNA cleavage factor complex"/>
    <property type="evidence" value="ECO:0007669"/>
    <property type="project" value="InterPro"/>
</dbReference>
<dbReference type="InterPro" id="IPR054127">
    <property type="entry name" value="Pcf11_C"/>
</dbReference>
<dbReference type="Pfam" id="PF21936">
    <property type="entry name" value="Pcf11_C"/>
    <property type="match status" value="1"/>
</dbReference>
<feature type="compositionally biased region" description="Pro residues" evidence="1">
    <location>
        <begin position="172"/>
        <end position="190"/>
    </location>
</feature>
<dbReference type="InterPro" id="IPR021605">
    <property type="entry name" value="Pcf11_Clp1-ID"/>
</dbReference>
<evidence type="ECO:0000313" key="3">
    <source>
        <dbReference type="EMBL" id="KAK3304540.1"/>
    </source>
</evidence>
<feature type="compositionally biased region" description="Low complexity" evidence="1">
    <location>
        <begin position="149"/>
        <end position="164"/>
    </location>
</feature>
<dbReference type="Gene3D" id="1.25.40.90">
    <property type="match status" value="1"/>
</dbReference>
<dbReference type="AlphaFoldDB" id="A0AAJ0GRF1"/>
<evidence type="ECO:0000256" key="1">
    <source>
        <dbReference type="SAM" id="MobiDB-lite"/>
    </source>
</evidence>
<feature type="domain" description="CID" evidence="2">
    <location>
        <begin position="4"/>
        <end position="142"/>
    </location>
</feature>
<dbReference type="GO" id="GO:0000993">
    <property type="term" value="F:RNA polymerase II complex binding"/>
    <property type="evidence" value="ECO:0007669"/>
    <property type="project" value="InterPro"/>
</dbReference>
<dbReference type="PANTHER" id="PTHR15921:SF3">
    <property type="entry name" value="PRE-MRNA CLEAVAGE COMPLEX 2 PROTEIN PCF11"/>
    <property type="match status" value="1"/>
</dbReference>
<keyword evidence="4" id="KW-1185">Reference proteome</keyword>
<feature type="compositionally biased region" description="Pro residues" evidence="1">
    <location>
        <begin position="225"/>
        <end position="237"/>
    </location>
</feature>
<dbReference type="Pfam" id="PF04818">
    <property type="entry name" value="CID"/>
    <property type="match status" value="1"/>
</dbReference>
<accession>A0AAJ0GRF1</accession>
<dbReference type="FunFam" id="1.25.40.90:FF:000016">
    <property type="entry name" value="mRNA cleavage factor complex component Pcf11"/>
    <property type="match status" value="1"/>
</dbReference>
<feature type="compositionally biased region" description="Pro residues" evidence="1">
    <location>
        <begin position="199"/>
        <end position="208"/>
    </location>
</feature>
<dbReference type="InterPro" id="IPR047415">
    <property type="entry name" value="Pcf11_CID"/>
</dbReference>
<protein>
    <recommendedName>
        <fullName evidence="2">CID domain-containing protein</fullName>
    </recommendedName>
</protein>
<dbReference type="Pfam" id="PF11526">
    <property type="entry name" value="Pfc11_Clp1_ID"/>
    <property type="match status" value="1"/>
</dbReference>
<dbReference type="GO" id="GO:0003729">
    <property type="term" value="F:mRNA binding"/>
    <property type="evidence" value="ECO:0007669"/>
    <property type="project" value="InterPro"/>
</dbReference>
<dbReference type="InterPro" id="IPR006569">
    <property type="entry name" value="CID_dom"/>
</dbReference>
<feature type="region of interest" description="Disordered" evidence="1">
    <location>
        <begin position="420"/>
        <end position="466"/>
    </location>
</feature>
<reference evidence="3" key="2">
    <citation type="submission" date="2023-06" db="EMBL/GenBank/DDBJ databases">
        <authorList>
            <consortium name="Lawrence Berkeley National Laboratory"/>
            <person name="Mondo S.J."/>
            <person name="Hensen N."/>
            <person name="Bonometti L."/>
            <person name="Westerberg I."/>
            <person name="Brannstrom I.O."/>
            <person name="Guillou S."/>
            <person name="Cros-Aarteil S."/>
            <person name="Calhoun S."/>
            <person name="Haridas S."/>
            <person name="Kuo A."/>
            <person name="Pangilinan J."/>
            <person name="Riley R."/>
            <person name="Labutti K."/>
            <person name="Andreopoulos B."/>
            <person name="Lipzen A."/>
            <person name="Chen C."/>
            <person name="Yanf M."/>
            <person name="Daum C."/>
            <person name="Ng V."/>
            <person name="Clum A."/>
            <person name="Steindorff A."/>
            <person name="Ohm R."/>
            <person name="Martin F."/>
            <person name="Silar P."/>
            <person name="Natvig D."/>
            <person name="Lalanne C."/>
            <person name="Gautier V."/>
            <person name="Ament-Velasquez S.L."/>
            <person name="Kruys A."/>
            <person name="Hutchinson M.I."/>
            <person name="Powell A.J."/>
            <person name="Barry K."/>
            <person name="Miller A.N."/>
            <person name="Grigoriev I.V."/>
            <person name="Debuchy R."/>
            <person name="Gladieux P."/>
            <person name="Thoren M.H."/>
            <person name="Johannesson H."/>
        </authorList>
    </citation>
    <scope>NUCLEOTIDE SEQUENCE</scope>
    <source>
        <strain evidence="3">CBS 333.67</strain>
    </source>
</reference>
<organism evidence="3 4">
    <name type="scientific">Chaetomium strumarium</name>
    <dbReference type="NCBI Taxonomy" id="1170767"/>
    <lineage>
        <taxon>Eukaryota</taxon>
        <taxon>Fungi</taxon>
        <taxon>Dikarya</taxon>
        <taxon>Ascomycota</taxon>
        <taxon>Pezizomycotina</taxon>
        <taxon>Sordariomycetes</taxon>
        <taxon>Sordariomycetidae</taxon>
        <taxon>Sordariales</taxon>
        <taxon>Chaetomiaceae</taxon>
        <taxon>Chaetomium</taxon>
    </lineage>
</organism>
<dbReference type="RefSeq" id="XP_062720320.1">
    <property type="nucleotide sequence ID" value="XM_062863112.1"/>
</dbReference>
<dbReference type="CDD" id="cd16982">
    <property type="entry name" value="CID_Pcf11"/>
    <property type="match status" value="1"/>
</dbReference>
<proteinExistence type="predicted"/>
<dbReference type="InterPro" id="IPR045154">
    <property type="entry name" value="PCF11-like"/>
</dbReference>
<name>A0AAJ0GRF1_9PEZI</name>
<reference evidence="3" key="1">
    <citation type="journal article" date="2023" name="Mol. Phylogenet. Evol.">
        <title>Genome-scale phylogeny and comparative genomics of the fungal order Sordariales.</title>
        <authorList>
            <person name="Hensen N."/>
            <person name="Bonometti L."/>
            <person name="Westerberg I."/>
            <person name="Brannstrom I.O."/>
            <person name="Guillou S."/>
            <person name="Cros-Aarteil S."/>
            <person name="Calhoun S."/>
            <person name="Haridas S."/>
            <person name="Kuo A."/>
            <person name="Mondo S."/>
            <person name="Pangilinan J."/>
            <person name="Riley R."/>
            <person name="LaButti K."/>
            <person name="Andreopoulos B."/>
            <person name="Lipzen A."/>
            <person name="Chen C."/>
            <person name="Yan M."/>
            <person name="Daum C."/>
            <person name="Ng V."/>
            <person name="Clum A."/>
            <person name="Steindorff A."/>
            <person name="Ohm R.A."/>
            <person name="Martin F."/>
            <person name="Silar P."/>
            <person name="Natvig D.O."/>
            <person name="Lalanne C."/>
            <person name="Gautier V."/>
            <person name="Ament-Velasquez S.L."/>
            <person name="Kruys A."/>
            <person name="Hutchinson M.I."/>
            <person name="Powell A.J."/>
            <person name="Barry K."/>
            <person name="Miller A.N."/>
            <person name="Grigoriev I.V."/>
            <person name="Debuchy R."/>
            <person name="Gladieux P."/>
            <person name="Hiltunen Thoren M."/>
            <person name="Johannesson H."/>
        </authorList>
    </citation>
    <scope>NUCLEOTIDE SEQUENCE</scope>
    <source>
        <strain evidence="3">CBS 333.67</strain>
    </source>
</reference>
<dbReference type="GO" id="GO:0005737">
    <property type="term" value="C:cytoplasm"/>
    <property type="evidence" value="ECO:0007669"/>
    <property type="project" value="TreeGrafter"/>
</dbReference>
<comment type="caution">
    <text evidence="3">The sequence shown here is derived from an EMBL/GenBank/DDBJ whole genome shotgun (WGS) entry which is preliminary data.</text>
</comment>
<dbReference type="SUPFAM" id="SSF48464">
    <property type="entry name" value="ENTH/VHS domain"/>
    <property type="match status" value="1"/>
</dbReference>
<feature type="region of interest" description="Disordered" evidence="1">
    <location>
        <begin position="609"/>
        <end position="640"/>
    </location>
</feature>
<dbReference type="GO" id="GO:0006369">
    <property type="term" value="P:termination of RNA polymerase II transcription"/>
    <property type="evidence" value="ECO:0007669"/>
    <property type="project" value="InterPro"/>
</dbReference>
<dbReference type="PROSITE" id="PS51391">
    <property type="entry name" value="CID"/>
    <property type="match status" value="1"/>
</dbReference>
<dbReference type="EMBL" id="JAUDZG010000005">
    <property type="protein sequence ID" value="KAK3304540.1"/>
    <property type="molecule type" value="Genomic_DNA"/>
</dbReference>